<evidence type="ECO:0000256" key="3">
    <source>
        <dbReference type="ARBA" id="ARBA00022723"/>
    </source>
</evidence>
<organism evidence="9 10">
    <name type="scientific">Litoreibacter arenae DSM 19593</name>
    <dbReference type="NCBI Taxonomy" id="1123360"/>
    <lineage>
        <taxon>Bacteria</taxon>
        <taxon>Pseudomonadati</taxon>
        <taxon>Pseudomonadota</taxon>
        <taxon>Alphaproteobacteria</taxon>
        <taxon>Rhodobacterales</taxon>
        <taxon>Roseobacteraceae</taxon>
        <taxon>Litoreibacter</taxon>
    </lineage>
</organism>
<protein>
    <submittedName>
        <fullName evidence="9">Cytochrome c, class I</fullName>
    </submittedName>
</protein>
<keyword evidence="7" id="KW-0732">Signal</keyword>
<evidence type="ECO:0000256" key="4">
    <source>
        <dbReference type="ARBA" id="ARBA00022982"/>
    </source>
</evidence>
<dbReference type="InterPro" id="IPR050597">
    <property type="entry name" value="Cytochrome_c_Oxidase_Subunit"/>
</dbReference>
<dbReference type="Pfam" id="PF13442">
    <property type="entry name" value="Cytochrome_CBB3"/>
    <property type="match status" value="1"/>
</dbReference>
<dbReference type="SUPFAM" id="SSF46626">
    <property type="entry name" value="Cytochrome c"/>
    <property type="match status" value="1"/>
</dbReference>
<dbReference type="PANTHER" id="PTHR33751">
    <property type="entry name" value="CBB3-TYPE CYTOCHROME C OXIDASE SUBUNIT FIXP"/>
    <property type="match status" value="1"/>
</dbReference>
<evidence type="ECO:0000313" key="10">
    <source>
        <dbReference type="Proteomes" id="UP000015351"/>
    </source>
</evidence>
<dbReference type="HOGENOM" id="CLU_2012461_0_0_5"/>
<feature type="domain" description="Cytochrome c" evidence="8">
    <location>
        <begin position="41"/>
        <end position="122"/>
    </location>
</feature>
<proteinExistence type="predicted"/>
<name>S9S3W7_9RHOB</name>
<accession>S9S3W7</accession>
<feature type="signal peptide" evidence="7">
    <location>
        <begin position="1"/>
        <end position="20"/>
    </location>
</feature>
<dbReference type="GO" id="GO:0009055">
    <property type="term" value="F:electron transfer activity"/>
    <property type="evidence" value="ECO:0007669"/>
    <property type="project" value="InterPro"/>
</dbReference>
<keyword evidence="4" id="KW-0249">Electron transport</keyword>
<evidence type="ECO:0000256" key="2">
    <source>
        <dbReference type="ARBA" id="ARBA00022617"/>
    </source>
</evidence>
<keyword evidence="2 6" id="KW-0349">Heme</keyword>
<dbReference type="PROSITE" id="PS51007">
    <property type="entry name" value="CYTC"/>
    <property type="match status" value="1"/>
</dbReference>
<keyword evidence="10" id="KW-1185">Reference proteome</keyword>
<evidence type="ECO:0000256" key="5">
    <source>
        <dbReference type="ARBA" id="ARBA00023004"/>
    </source>
</evidence>
<comment type="caution">
    <text evidence="9">The sequence shown here is derived from an EMBL/GenBank/DDBJ whole genome shotgun (WGS) entry which is preliminary data.</text>
</comment>
<dbReference type="Proteomes" id="UP000015351">
    <property type="component" value="Unassembled WGS sequence"/>
</dbReference>
<evidence type="ECO:0000256" key="7">
    <source>
        <dbReference type="SAM" id="SignalP"/>
    </source>
</evidence>
<dbReference type="InterPro" id="IPR009056">
    <property type="entry name" value="Cyt_c-like_dom"/>
</dbReference>
<evidence type="ECO:0000256" key="6">
    <source>
        <dbReference type="PROSITE-ProRule" id="PRU00433"/>
    </source>
</evidence>
<evidence type="ECO:0000313" key="9">
    <source>
        <dbReference type="EMBL" id="EPX80869.1"/>
    </source>
</evidence>
<dbReference type="PANTHER" id="PTHR33751:SF9">
    <property type="entry name" value="CYTOCHROME C4"/>
    <property type="match status" value="1"/>
</dbReference>
<dbReference type="RefSeq" id="WP_021099662.1">
    <property type="nucleotide sequence ID" value="NZ_KE557306.1"/>
</dbReference>
<sequence>MVNRYVLAASIIVCGFSAWADNHTAGASTDSADAPVTEPEVDLSAAEKIFKKSCRACHGNKAQGAASYPNLSDLEPAYIVEMLERYRSGERIGPNSILMIQNAKKLSDQEIASLSVYVTTAFD</sequence>
<reference evidence="10" key="1">
    <citation type="journal article" date="2013" name="Stand. Genomic Sci.">
        <title>Genome sequence of the Litoreibacter arenae type strain (DSM 19593(T)), a member of the Roseobacter clade isolated from sea sand.</title>
        <authorList>
            <person name="Riedel T."/>
            <person name="Fiebig A."/>
            <person name="Petersen J."/>
            <person name="Gronow S."/>
            <person name="Kyrpides N.C."/>
            <person name="Goker M."/>
            <person name="Klenk H.P."/>
        </authorList>
    </citation>
    <scope>NUCLEOTIDE SEQUENCE [LARGE SCALE GENOMIC DNA]</scope>
    <source>
        <strain evidence="10">DSM 19593</strain>
    </source>
</reference>
<dbReference type="EMBL" id="AONI01000008">
    <property type="protein sequence ID" value="EPX80869.1"/>
    <property type="molecule type" value="Genomic_DNA"/>
</dbReference>
<dbReference type="STRING" id="1123360.thalar_01091"/>
<dbReference type="eggNOG" id="COG2863">
    <property type="taxonomic scope" value="Bacteria"/>
</dbReference>
<dbReference type="OrthoDB" id="9808603at2"/>
<feature type="chain" id="PRO_5004556286" evidence="7">
    <location>
        <begin position="21"/>
        <end position="123"/>
    </location>
</feature>
<keyword evidence="3 6" id="KW-0479">Metal-binding</keyword>
<dbReference type="InterPro" id="IPR036909">
    <property type="entry name" value="Cyt_c-like_dom_sf"/>
</dbReference>
<evidence type="ECO:0000259" key="8">
    <source>
        <dbReference type="PROSITE" id="PS51007"/>
    </source>
</evidence>
<dbReference type="GO" id="GO:0020037">
    <property type="term" value="F:heme binding"/>
    <property type="evidence" value="ECO:0007669"/>
    <property type="project" value="InterPro"/>
</dbReference>
<keyword evidence="5 6" id="KW-0408">Iron</keyword>
<dbReference type="AlphaFoldDB" id="S9S3W7"/>
<keyword evidence="1" id="KW-0813">Transport</keyword>
<dbReference type="Gene3D" id="1.10.760.10">
    <property type="entry name" value="Cytochrome c-like domain"/>
    <property type="match status" value="1"/>
</dbReference>
<gene>
    <name evidence="9" type="ORF">thalar_01091</name>
</gene>
<dbReference type="GO" id="GO:0046872">
    <property type="term" value="F:metal ion binding"/>
    <property type="evidence" value="ECO:0007669"/>
    <property type="project" value="UniProtKB-KW"/>
</dbReference>
<evidence type="ECO:0000256" key="1">
    <source>
        <dbReference type="ARBA" id="ARBA00022448"/>
    </source>
</evidence>